<protein>
    <recommendedName>
        <fullName evidence="7">Dihydrolipoamide acetyltransferase component of pyruvate dehydrogenase complex</fullName>
        <ecNumber evidence="7">2.3.1.-</ecNumber>
    </recommendedName>
</protein>
<evidence type="ECO:0000256" key="8">
    <source>
        <dbReference type="SAM" id="MobiDB-lite"/>
    </source>
</evidence>
<evidence type="ECO:0000313" key="11">
    <source>
        <dbReference type="EMBL" id="GAA4495838.1"/>
    </source>
</evidence>
<gene>
    <name evidence="11" type="ORF">GCM10023095_09770</name>
</gene>
<name>A0ABP8Q1N7_9GAMM</name>
<comment type="similarity">
    <text evidence="2 7">Belongs to the 2-oxoacid dehydrogenase family.</text>
</comment>
<keyword evidence="12" id="KW-1185">Reference proteome</keyword>
<dbReference type="RefSeq" id="WP_345010648.1">
    <property type="nucleotide sequence ID" value="NZ_BAABFC010000007.1"/>
</dbReference>
<dbReference type="InterPro" id="IPR003016">
    <property type="entry name" value="2-oxoA_DH_lipoyl-BS"/>
</dbReference>
<keyword evidence="4 7" id="KW-0808">Transferase</keyword>
<feature type="domain" description="Lipoyl-binding" evidence="9">
    <location>
        <begin position="1"/>
        <end position="76"/>
    </location>
</feature>
<feature type="compositionally biased region" description="Low complexity" evidence="8">
    <location>
        <begin position="98"/>
        <end position="115"/>
    </location>
</feature>
<dbReference type="InterPro" id="IPR050743">
    <property type="entry name" value="2-oxoacid_DH_E2_comp"/>
</dbReference>
<reference evidence="12" key="1">
    <citation type="journal article" date="2019" name="Int. J. Syst. Evol. Microbiol.">
        <title>The Global Catalogue of Microorganisms (GCM) 10K type strain sequencing project: providing services to taxonomists for standard genome sequencing and annotation.</title>
        <authorList>
            <consortium name="The Broad Institute Genomics Platform"/>
            <consortium name="The Broad Institute Genome Sequencing Center for Infectious Disease"/>
            <person name="Wu L."/>
            <person name="Ma J."/>
        </authorList>
    </citation>
    <scope>NUCLEOTIDE SEQUENCE [LARGE SCALE GENOMIC DNA]</scope>
    <source>
        <strain evidence="12">JCM 32226</strain>
    </source>
</reference>
<evidence type="ECO:0000256" key="4">
    <source>
        <dbReference type="ARBA" id="ARBA00022679"/>
    </source>
</evidence>
<dbReference type="InterPro" id="IPR000089">
    <property type="entry name" value="Biotin_lipoyl"/>
</dbReference>
<dbReference type="SUPFAM" id="SSF47005">
    <property type="entry name" value="Peripheral subunit-binding domain of 2-oxo acid dehydrogenase complex"/>
    <property type="match status" value="1"/>
</dbReference>
<dbReference type="Proteomes" id="UP001501321">
    <property type="component" value="Unassembled WGS sequence"/>
</dbReference>
<evidence type="ECO:0000313" key="12">
    <source>
        <dbReference type="Proteomes" id="UP001501321"/>
    </source>
</evidence>
<dbReference type="Gene3D" id="3.30.559.10">
    <property type="entry name" value="Chloramphenicol acetyltransferase-like domain"/>
    <property type="match status" value="1"/>
</dbReference>
<dbReference type="EMBL" id="BAABFC010000007">
    <property type="protein sequence ID" value="GAA4495838.1"/>
    <property type="molecule type" value="Genomic_DNA"/>
</dbReference>
<dbReference type="Gene3D" id="4.10.320.10">
    <property type="entry name" value="E3-binding domain"/>
    <property type="match status" value="1"/>
</dbReference>
<feature type="region of interest" description="Disordered" evidence="8">
    <location>
        <begin position="79"/>
        <end position="115"/>
    </location>
</feature>
<dbReference type="SUPFAM" id="SSF51230">
    <property type="entry name" value="Single hybrid motif"/>
    <property type="match status" value="1"/>
</dbReference>
<evidence type="ECO:0000256" key="5">
    <source>
        <dbReference type="ARBA" id="ARBA00022823"/>
    </source>
</evidence>
<dbReference type="InterPro" id="IPR004167">
    <property type="entry name" value="PSBD"/>
</dbReference>
<feature type="compositionally biased region" description="Polar residues" evidence="8">
    <location>
        <begin position="84"/>
        <end position="97"/>
    </location>
</feature>
<organism evidence="11 12">
    <name type="scientific">Pseudaeromonas paramecii</name>
    <dbReference type="NCBI Taxonomy" id="2138166"/>
    <lineage>
        <taxon>Bacteria</taxon>
        <taxon>Pseudomonadati</taxon>
        <taxon>Pseudomonadota</taxon>
        <taxon>Gammaproteobacteria</taxon>
        <taxon>Aeromonadales</taxon>
        <taxon>Aeromonadaceae</taxon>
        <taxon>Pseudaeromonas</taxon>
    </lineage>
</organism>
<keyword evidence="6 7" id="KW-0012">Acyltransferase</keyword>
<proteinExistence type="inferred from homology"/>
<dbReference type="InterPro" id="IPR036625">
    <property type="entry name" value="E3-bd_dom_sf"/>
</dbReference>
<evidence type="ECO:0000259" key="10">
    <source>
        <dbReference type="PROSITE" id="PS51826"/>
    </source>
</evidence>
<evidence type="ECO:0000256" key="7">
    <source>
        <dbReference type="RuleBase" id="RU003423"/>
    </source>
</evidence>
<accession>A0ABP8Q1N7</accession>
<evidence type="ECO:0000256" key="6">
    <source>
        <dbReference type="ARBA" id="ARBA00023315"/>
    </source>
</evidence>
<dbReference type="InterPro" id="IPR011053">
    <property type="entry name" value="Single_hybrid_motif"/>
</dbReference>
<dbReference type="EC" id="2.3.1.-" evidence="7"/>
<dbReference type="SUPFAM" id="SSF52777">
    <property type="entry name" value="CoA-dependent acyltransferases"/>
    <property type="match status" value="1"/>
</dbReference>
<dbReference type="InterPro" id="IPR001078">
    <property type="entry name" value="2-oxoacid_DH_actylTfrase"/>
</dbReference>
<dbReference type="PROSITE" id="PS00189">
    <property type="entry name" value="LIPOYL"/>
    <property type="match status" value="1"/>
</dbReference>
<evidence type="ECO:0000256" key="1">
    <source>
        <dbReference type="ARBA" id="ARBA00001938"/>
    </source>
</evidence>
<evidence type="ECO:0000259" key="9">
    <source>
        <dbReference type="PROSITE" id="PS50968"/>
    </source>
</evidence>
<comment type="subunit">
    <text evidence="3">Forms a 24-polypeptide structural core with octahedral symmetry.</text>
</comment>
<dbReference type="Gene3D" id="2.40.50.100">
    <property type="match status" value="1"/>
</dbReference>
<sequence length="413" mass="43374">MKTIPMPSFGADMAEGTLIEWQVKPGDRLSRGQVVAVIETNKGAIELDLFEEGIVDACLLGLGQTARVGTPILRLRDPAEAASATPQDASVPVSPQTAPAGEALPAHAEAAAPAPGAPLRHAGFLPASPAARAWATTLGLPLASIHGSGPDGAILLRDIEASQAEARAKSAERLVTAPASGGGLDMAAMRAAISATVSRAKKEIPHYYLSLDVCLGAVQDQLTAGNAQRAVEDRLLLAAPLLCAIARTLSRHPELNGSWRDDQYQGCQEVNLANAISLRGGGLLMPVIPQAQQLDAPGMMAWLNRLVDKARHGNLRHSELNGATCTVSNLGERGADRLLAVIYPPQVAILGLGRPRQAPWVLNGQLTVAPVITISLSADHRVSDGHQGALFLHELDKLLQQPEVLWTPLTPSP</sequence>
<dbReference type="PROSITE" id="PS51826">
    <property type="entry name" value="PSBD"/>
    <property type="match status" value="1"/>
</dbReference>
<dbReference type="PANTHER" id="PTHR43178:SF5">
    <property type="entry name" value="LIPOAMIDE ACYLTRANSFERASE COMPONENT OF BRANCHED-CHAIN ALPHA-KETO ACID DEHYDROGENASE COMPLEX, MITOCHONDRIAL"/>
    <property type="match status" value="1"/>
</dbReference>
<dbReference type="PANTHER" id="PTHR43178">
    <property type="entry name" value="DIHYDROLIPOAMIDE ACETYLTRANSFERASE COMPONENT OF PYRUVATE DEHYDROGENASE COMPLEX"/>
    <property type="match status" value="1"/>
</dbReference>
<keyword evidence="5 7" id="KW-0450">Lipoyl</keyword>
<dbReference type="Pfam" id="PF00364">
    <property type="entry name" value="Biotin_lipoyl"/>
    <property type="match status" value="1"/>
</dbReference>
<dbReference type="InterPro" id="IPR023213">
    <property type="entry name" value="CAT-like_dom_sf"/>
</dbReference>
<feature type="domain" description="Peripheral subunit-binding (PSBD)" evidence="10">
    <location>
        <begin position="126"/>
        <end position="163"/>
    </location>
</feature>
<comment type="cofactor">
    <cofactor evidence="1 7">
        <name>(R)-lipoate</name>
        <dbReference type="ChEBI" id="CHEBI:83088"/>
    </cofactor>
</comment>
<dbReference type="CDD" id="cd06849">
    <property type="entry name" value="lipoyl_domain"/>
    <property type="match status" value="1"/>
</dbReference>
<dbReference type="PROSITE" id="PS50968">
    <property type="entry name" value="BIOTINYL_LIPOYL"/>
    <property type="match status" value="1"/>
</dbReference>
<evidence type="ECO:0000256" key="2">
    <source>
        <dbReference type="ARBA" id="ARBA00007317"/>
    </source>
</evidence>
<dbReference type="Pfam" id="PF00198">
    <property type="entry name" value="2-oxoacid_dh"/>
    <property type="match status" value="1"/>
</dbReference>
<evidence type="ECO:0000256" key="3">
    <source>
        <dbReference type="ARBA" id="ARBA00011484"/>
    </source>
</evidence>
<comment type="caution">
    <text evidence="11">The sequence shown here is derived from an EMBL/GenBank/DDBJ whole genome shotgun (WGS) entry which is preliminary data.</text>
</comment>
<dbReference type="Pfam" id="PF02817">
    <property type="entry name" value="E3_binding"/>
    <property type="match status" value="1"/>
</dbReference>